<organism evidence="1 2">
    <name type="scientific">Glycomyces niveus</name>
    <dbReference type="NCBI Taxonomy" id="2820287"/>
    <lineage>
        <taxon>Bacteria</taxon>
        <taxon>Bacillati</taxon>
        <taxon>Actinomycetota</taxon>
        <taxon>Actinomycetes</taxon>
        <taxon>Glycomycetales</taxon>
        <taxon>Glycomycetaceae</taxon>
        <taxon>Glycomyces</taxon>
    </lineage>
</organism>
<protein>
    <submittedName>
        <fullName evidence="1">Uncharacterized protein</fullName>
    </submittedName>
</protein>
<keyword evidence="2" id="KW-1185">Reference proteome</keyword>
<comment type="caution">
    <text evidence="1">The sequence shown here is derived from an EMBL/GenBank/DDBJ whole genome shotgun (WGS) entry which is preliminary data.</text>
</comment>
<dbReference type="Proteomes" id="UP000681341">
    <property type="component" value="Unassembled WGS sequence"/>
</dbReference>
<dbReference type="EMBL" id="JAGFNP010000018">
    <property type="protein sequence ID" value="MBO3735774.1"/>
    <property type="molecule type" value="Genomic_DNA"/>
</dbReference>
<dbReference type="RefSeq" id="WP_208499699.1">
    <property type="nucleotide sequence ID" value="NZ_JAGFNP010000018.1"/>
</dbReference>
<evidence type="ECO:0000313" key="2">
    <source>
        <dbReference type="Proteomes" id="UP000681341"/>
    </source>
</evidence>
<reference evidence="1 2" key="1">
    <citation type="submission" date="2021-03" db="EMBL/GenBank/DDBJ databases">
        <title>Glycomyces sp. nov., a novel actinomycete isolated from soil.</title>
        <authorList>
            <person name="Yang X."/>
            <person name="Xu X."/>
        </authorList>
    </citation>
    <scope>NUCLEOTIDE SEQUENCE [LARGE SCALE GENOMIC DNA]</scope>
    <source>
        <strain evidence="1 2">NEAU-S30</strain>
    </source>
</reference>
<gene>
    <name evidence="1" type="ORF">J5V16_23360</name>
</gene>
<accession>A0ABS3UAH2</accession>
<evidence type="ECO:0000313" key="1">
    <source>
        <dbReference type="EMBL" id="MBO3735774.1"/>
    </source>
</evidence>
<proteinExistence type="predicted"/>
<sequence>MRRRGWDRAPHEHGYIRALADVVARLEFFGISDRAELEDRYARAAEQVAEADIRLLMRRGDRDEILETMVVGTLLGDALFEILRRLAQVEVSGREFKGPEAKPSGRDEC</sequence>
<name>A0ABS3UAH2_9ACTN</name>